<dbReference type="InterPro" id="IPR038051">
    <property type="entry name" value="XRCC4-like_N_sf"/>
</dbReference>
<dbReference type="AlphaFoldDB" id="A0A0C3S810"/>
<dbReference type="HOGENOM" id="CLU_669329_0_0_1"/>
<evidence type="ECO:0000259" key="6">
    <source>
        <dbReference type="Pfam" id="PF09302"/>
    </source>
</evidence>
<feature type="region of interest" description="Disordered" evidence="5">
    <location>
        <begin position="221"/>
        <end position="412"/>
    </location>
</feature>
<evidence type="ECO:0000256" key="1">
    <source>
        <dbReference type="ARBA" id="ARBA00004123"/>
    </source>
</evidence>
<feature type="compositionally biased region" description="Acidic residues" evidence="5">
    <location>
        <begin position="292"/>
        <end position="308"/>
    </location>
</feature>
<evidence type="ECO:0000256" key="2">
    <source>
        <dbReference type="ARBA" id="ARBA00022763"/>
    </source>
</evidence>
<dbReference type="CDD" id="cd22285">
    <property type="entry name" value="HD_XLF_N"/>
    <property type="match status" value="1"/>
</dbReference>
<proteinExistence type="predicted"/>
<accession>A0A0C3S810</accession>
<dbReference type="Gene3D" id="2.170.210.10">
    <property type="entry name" value="DNA double-strand break repair and VJ recombination XRCC4, N-terminal"/>
    <property type="match status" value="1"/>
</dbReference>
<keyword evidence="4" id="KW-0539">Nucleus</keyword>
<evidence type="ECO:0000313" key="7">
    <source>
        <dbReference type="EMBL" id="KIP05010.1"/>
    </source>
</evidence>
<keyword evidence="3" id="KW-0234">DNA repair</keyword>
<feature type="compositionally biased region" description="Polar residues" evidence="5">
    <location>
        <begin position="330"/>
        <end position="341"/>
    </location>
</feature>
<feature type="compositionally biased region" description="Basic and acidic residues" evidence="5">
    <location>
        <begin position="246"/>
        <end position="258"/>
    </location>
</feature>
<protein>
    <recommendedName>
        <fullName evidence="6">XLF-like N-terminal domain-containing protein</fullName>
    </recommendedName>
</protein>
<reference evidence="7 8" key="1">
    <citation type="journal article" date="2014" name="PLoS Genet.">
        <title>Analysis of the Phlebiopsis gigantea genome, transcriptome and secretome provides insight into its pioneer colonization strategies of wood.</title>
        <authorList>
            <person name="Hori C."/>
            <person name="Ishida T."/>
            <person name="Igarashi K."/>
            <person name="Samejima M."/>
            <person name="Suzuki H."/>
            <person name="Master E."/>
            <person name="Ferreira P."/>
            <person name="Ruiz-Duenas F.J."/>
            <person name="Held B."/>
            <person name="Canessa P."/>
            <person name="Larrondo L.F."/>
            <person name="Schmoll M."/>
            <person name="Druzhinina I.S."/>
            <person name="Kubicek C.P."/>
            <person name="Gaskell J.A."/>
            <person name="Kersten P."/>
            <person name="St John F."/>
            <person name="Glasner J."/>
            <person name="Sabat G."/>
            <person name="Splinter BonDurant S."/>
            <person name="Syed K."/>
            <person name="Yadav J."/>
            <person name="Mgbeahuruike A.C."/>
            <person name="Kovalchuk A."/>
            <person name="Asiegbu F.O."/>
            <person name="Lackner G."/>
            <person name="Hoffmeister D."/>
            <person name="Rencoret J."/>
            <person name="Gutierrez A."/>
            <person name="Sun H."/>
            <person name="Lindquist E."/>
            <person name="Barry K."/>
            <person name="Riley R."/>
            <person name="Grigoriev I.V."/>
            <person name="Henrissat B."/>
            <person name="Kues U."/>
            <person name="Berka R.M."/>
            <person name="Martinez A.T."/>
            <person name="Covert S.F."/>
            <person name="Blanchette R.A."/>
            <person name="Cullen D."/>
        </authorList>
    </citation>
    <scope>NUCLEOTIDE SEQUENCE [LARGE SCALE GENOMIC DNA]</scope>
    <source>
        <strain evidence="7 8">11061_1 CR5-6</strain>
    </source>
</reference>
<organism evidence="7 8">
    <name type="scientific">Phlebiopsis gigantea (strain 11061_1 CR5-6)</name>
    <name type="common">White-rot fungus</name>
    <name type="synonym">Peniophora gigantea</name>
    <dbReference type="NCBI Taxonomy" id="745531"/>
    <lineage>
        <taxon>Eukaryota</taxon>
        <taxon>Fungi</taxon>
        <taxon>Dikarya</taxon>
        <taxon>Basidiomycota</taxon>
        <taxon>Agaricomycotina</taxon>
        <taxon>Agaricomycetes</taxon>
        <taxon>Polyporales</taxon>
        <taxon>Phanerochaetaceae</taxon>
        <taxon>Phlebiopsis</taxon>
    </lineage>
</organism>
<gene>
    <name evidence="7" type="ORF">PHLGIDRAFT_129130</name>
</gene>
<sequence>MEYITEEHQSLLLNKEWLVKNDSVKSVPYLLKFHASTAKQTCCVMITDTKQVWGEVLSSKHISRRWKDCNPQSSPNPAHSDEVEDEWRLEILDLVSAAHTLGGSIDLSFEVIESRNADLAIELGSDDFKWRWEMYSLGPKVSADVLSQHLIMPLISVTHLAFSSSDPVSELSSSDLEQAVDKVARTARRSVDTHVKHAMTKPRVATSLSRMSAILNFVPDSPTVSTEVSTPEFKLPSANQPVAVSESRHIPAADRSRATQDGNVAALPDNEPSVNAPSHTPKPASVPPPRQEDDDDSVTEAETDEEQEAPQRSAIVESASCRSSPPVVSASGTANRPRQTSPKPAHKKAAPTAVDESSDSSPVRHKKKARRVESSSDSEDSEAERRRRLAARANATSSRGTKQPIKRGVRRF</sequence>
<dbReference type="Pfam" id="PF09302">
    <property type="entry name" value="XLF"/>
    <property type="match status" value="1"/>
</dbReference>
<evidence type="ECO:0000256" key="4">
    <source>
        <dbReference type="ARBA" id="ARBA00023242"/>
    </source>
</evidence>
<keyword evidence="8" id="KW-1185">Reference proteome</keyword>
<evidence type="ECO:0000313" key="8">
    <source>
        <dbReference type="Proteomes" id="UP000053257"/>
    </source>
</evidence>
<feature type="domain" description="XLF-like N-terminal" evidence="6">
    <location>
        <begin position="17"/>
        <end position="134"/>
    </location>
</feature>
<evidence type="ECO:0000256" key="3">
    <source>
        <dbReference type="ARBA" id="ARBA00023204"/>
    </source>
</evidence>
<dbReference type="GO" id="GO:0005634">
    <property type="term" value="C:nucleus"/>
    <property type="evidence" value="ECO:0007669"/>
    <property type="project" value="UniProtKB-SubCell"/>
</dbReference>
<dbReference type="EMBL" id="KN840555">
    <property type="protein sequence ID" value="KIP05010.1"/>
    <property type="molecule type" value="Genomic_DNA"/>
</dbReference>
<comment type="subcellular location">
    <subcellularLocation>
        <location evidence="1">Nucleus</location>
    </subcellularLocation>
</comment>
<evidence type="ECO:0000256" key="5">
    <source>
        <dbReference type="SAM" id="MobiDB-lite"/>
    </source>
</evidence>
<dbReference type="Proteomes" id="UP000053257">
    <property type="component" value="Unassembled WGS sequence"/>
</dbReference>
<name>A0A0C3S810_PHLG1</name>
<dbReference type="GO" id="GO:0006303">
    <property type="term" value="P:double-strand break repair via nonhomologous end joining"/>
    <property type="evidence" value="ECO:0007669"/>
    <property type="project" value="UniProtKB-ARBA"/>
</dbReference>
<dbReference type="InterPro" id="IPR015381">
    <property type="entry name" value="XLF-like_N"/>
</dbReference>
<dbReference type="OrthoDB" id="3184250at2759"/>
<keyword evidence="2" id="KW-0227">DNA damage</keyword>